<dbReference type="Pfam" id="PF14508">
    <property type="entry name" value="GH97_N"/>
    <property type="match status" value="1"/>
</dbReference>
<dbReference type="InterPro" id="IPR017853">
    <property type="entry name" value="GH"/>
</dbReference>
<evidence type="ECO:0000259" key="2">
    <source>
        <dbReference type="Pfam" id="PF10566"/>
    </source>
</evidence>
<dbReference type="eggNOG" id="COG1082">
    <property type="taxonomic scope" value="Bacteria"/>
</dbReference>
<comment type="caution">
    <text evidence="5">The sequence shown here is derived from an EMBL/GenBank/DDBJ whole genome shotgun (WGS) entry which is preliminary data.</text>
</comment>
<evidence type="ECO:0000259" key="4">
    <source>
        <dbReference type="Pfam" id="PF14509"/>
    </source>
</evidence>
<sequence>MTNQSSKTLKIWGLLVILSIVLLSAGLLLNDNEKQYATVSSPDSGIRLEFKVISGKPHYRVFNQNVEIISYSALGFDFNDQEPLKNNLQVTDTVISEFKEQWQRPWGQSKTALNHYQQLTITLDEKSSLQRQLIIEFRVFNDGLGFRYQLPEQPNLQQFEITSENTEFSLVGDPTSWWIPQDFESYESQYRETPLSKVEAVNTPITMQNEEGTFISIHEAALTNYAGMTLKKSVLNNTLVSDLVPWPDGIKVKGQTPFQTPWRTIQLAKTAGDLITSDLIENLNEANMLENASWITPMKYIGIWWGMHMRQYTWEAGPKHGATTANTKEYIDFASSHGIKGVLVEGWNKGWETWHTGLNVQDFTQAYDDFDLKAVTEYAKSKGVDLIGHHETGGNIPMYEEQIEQAFQLYNQMGVTAIKTGYAGKMTPEGVHHHGQQMVNHYRMVLELAAKYKIMLNVHEPIKPTGIRRTYPNMMTREAGRGMEWNGWSDGNSPEHTLMLPFTRLLAGPMDYTPGIFNIQFDPQKQYRVHTTLARQLAHFVTLYSPMQMASDMIENYQNQAAFTFIEKVPTDWDETLVINAEIGDFLTIVRRNNNSWFIGSMTDEDPRELSIPLHFLGQGQEYIATIYADAKDTDFVNNPTAIEITQVLVKKGDVIPAVMTSGGGQAIAIEPITAANQLHLPQIRDYQQQVKGRFAEFEQGSRYGEINKVQHLAVNKEIILNTEYDAGYSGGGMSALVDGIRGNPDYKTLWQGYRMQDLDVTIDLQQQQLVKQIDIGFLQSILHSILLPSEVHFQISTDGHNYLTVGQSEYSTQKGQPDFQIKNFSASFSAQPVRYIKVTAKNINALPDWHIRPGQESFIFSDEIQVH</sequence>
<organism evidence="5 6">
    <name type="scientific">Paraglaciecola arctica BSs20135</name>
    <dbReference type="NCBI Taxonomy" id="493475"/>
    <lineage>
        <taxon>Bacteria</taxon>
        <taxon>Pseudomonadati</taxon>
        <taxon>Pseudomonadota</taxon>
        <taxon>Gammaproteobacteria</taxon>
        <taxon>Alteromonadales</taxon>
        <taxon>Alteromonadaceae</taxon>
        <taxon>Paraglaciecola</taxon>
    </lineage>
</organism>
<dbReference type="Pfam" id="PF14509">
    <property type="entry name" value="GH97_C"/>
    <property type="match status" value="1"/>
</dbReference>
<dbReference type="STRING" id="493475.GARC_3403"/>
<gene>
    <name evidence="5" type="ORF">GARC_3403</name>
</gene>
<dbReference type="InterPro" id="IPR052720">
    <property type="entry name" value="Glycosyl_hydrolase_97"/>
</dbReference>
<dbReference type="eggNOG" id="COG3537">
    <property type="taxonomic scope" value="Bacteria"/>
</dbReference>
<name>K6Y8W5_9ALTE</name>
<feature type="domain" description="Glycosyl-hydrolase 97 catalytic" evidence="2">
    <location>
        <begin position="304"/>
        <end position="479"/>
    </location>
</feature>
<dbReference type="InterPro" id="IPR029483">
    <property type="entry name" value="GH97_C"/>
</dbReference>
<keyword evidence="1" id="KW-1133">Transmembrane helix</keyword>
<dbReference type="InterPro" id="IPR029486">
    <property type="entry name" value="GH97_N"/>
</dbReference>
<feature type="domain" description="Glycosyl-hydrolase 97 C-terminal oligomerisation" evidence="4">
    <location>
        <begin position="572"/>
        <end position="670"/>
    </location>
</feature>
<dbReference type="EMBL" id="BAEO01000051">
    <property type="protein sequence ID" value="GAC20361.1"/>
    <property type="molecule type" value="Genomic_DNA"/>
</dbReference>
<dbReference type="Gene3D" id="2.60.120.260">
    <property type="entry name" value="Galactose-binding domain-like"/>
    <property type="match status" value="1"/>
</dbReference>
<dbReference type="InterPro" id="IPR013785">
    <property type="entry name" value="Aldolase_TIM"/>
</dbReference>
<dbReference type="RefSeq" id="WP_007622216.1">
    <property type="nucleotide sequence ID" value="NZ_BAEO01000051.1"/>
</dbReference>
<dbReference type="InterPro" id="IPR014718">
    <property type="entry name" value="GH-type_carb-bd"/>
</dbReference>
<dbReference type="GO" id="GO:0030246">
    <property type="term" value="F:carbohydrate binding"/>
    <property type="evidence" value="ECO:0007669"/>
    <property type="project" value="InterPro"/>
</dbReference>
<feature type="domain" description="Glycosyl-hydrolase 97 N-terminal" evidence="3">
    <location>
        <begin position="39"/>
        <end position="285"/>
    </location>
</feature>
<evidence type="ECO:0000256" key="1">
    <source>
        <dbReference type="SAM" id="Phobius"/>
    </source>
</evidence>
<dbReference type="AlphaFoldDB" id="K6Y8W5"/>
<dbReference type="SUPFAM" id="SSF49785">
    <property type="entry name" value="Galactose-binding domain-like"/>
    <property type="match status" value="1"/>
</dbReference>
<dbReference type="Pfam" id="PF10566">
    <property type="entry name" value="Glyco_hydro_97"/>
    <property type="match status" value="1"/>
</dbReference>
<dbReference type="InterPro" id="IPR019563">
    <property type="entry name" value="GH97_catalytic"/>
</dbReference>
<evidence type="ECO:0000313" key="5">
    <source>
        <dbReference type="EMBL" id="GAC20361.1"/>
    </source>
</evidence>
<accession>K6Y8W5</accession>
<keyword evidence="6" id="KW-1185">Reference proteome</keyword>
<dbReference type="Gene3D" id="2.70.98.10">
    <property type="match status" value="1"/>
</dbReference>
<dbReference type="OrthoDB" id="57532at2"/>
<reference evidence="5 6" key="1">
    <citation type="journal article" date="2017" name="Antonie Van Leeuwenhoek">
        <title>Rhizobium rhizosphaerae sp. nov., a novel species isolated from rice rhizosphere.</title>
        <authorList>
            <person name="Zhao J.J."/>
            <person name="Zhang J."/>
            <person name="Zhang R.J."/>
            <person name="Zhang C.W."/>
            <person name="Yin H.Q."/>
            <person name="Zhang X.X."/>
        </authorList>
    </citation>
    <scope>NUCLEOTIDE SEQUENCE [LARGE SCALE GENOMIC DNA]</scope>
    <source>
        <strain evidence="5 6">BSs20135</strain>
    </source>
</reference>
<evidence type="ECO:0000313" key="6">
    <source>
        <dbReference type="Proteomes" id="UP000006327"/>
    </source>
</evidence>
<dbReference type="PANTHER" id="PTHR35803">
    <property type="entry name" value="GLUCAN 1,4-ALPHA-GLUCOSIDASE SUSB-RELATED"/>
    <property type="match status" value="1"/>
</dbReference>
<dbReference type="Proteomes" id="UP000006327">
    <property type="component" value="Unassembled WGS sequence"/>
</dbReference>
<keyword evidence="1" id="KW-0812">Transmembrane</keyword>
<protein>
    <recommendedName>
        <fullName evidence="7">Alpha-glucosidase</fullName>
    </recommendedName>
</protein>
<dbReference type="InterPro" id="IPR008979">
    <property type="entry name" value="Galactose-bd-like_sf"/>
</dbReference>
<dbReference type="Gene3D" id="3.20.20.70">
    <property type="entry name" value="Aldolase class I"/>
    <property type="match status" value="1"/>
</dbReference>
<keyword evidence="1" id="KW-0472">Membrane</keyword>
<dbReference type="SUPFAM" id="SSF51445">
    <property type="entry name" value="(Trans)glycosidases"/>
    <property type="match status" value="1"/>
</dbReference>
<proteinExistence type="predicted"/>
<feature type="transmembrane region" description="Helical" evidence="1">
    <location>
        <begin position="12"/>
        <end position="29"/>
    </location>
</feature>
<evidence type="ECO:0000259" key="3">
    <source>
        <dbReference type="Pfam" id="PF14508"/>
    </source>
</evidence>
<evidence type="ECO:0008006" key="7">
    <source>
        <dbReference type="Google" id="ProtNLM"/>
    </source>
</evidence>
<dbReference type="PANTHER" id="PTHR35803:SF1">
    <property type="entry name" value="GLUCAN 1,4-ALPHA-GLUCOSIDASE SUSB"/>
    <property type="match status" value="1"/>
</dbReference>